<proteinExistence type="predicted"/>
<keyword evidence="1" id="KW-0812">Transmembrane</keyword>
<organism evidence="2 3">
    <name type="scientific">Streptococcus pacificus</name>
    <dbReference type="NCBI Taxonomy" id="2740577"/>
    <lineage>
        <taxon>Bacteria</taxon>
        <taxon>Bacillati</taxon>
        <taxon>Bacillota</taxon>
        <taxon>Bacilli</taxon>
        <taxon>Lactobacillales</taxon>
        <taxon>Streptococcaceae</taxon>
        <taxon>Streptococcus</taxon>
    </lineage>
</organism>
<evidence type="ECO:0000313" key="3">
    <source>
        <dbReference type="Proteomes" id="UP000653045"/>
    </source>
</evidence>
<dbReference type="PANTHER" id="PTHR43483:SF3">
    <property type="entry name" value="MEMBRANE TRANSPORTER PROTEIN HI_0806-RELATED"/>
    <property type="match status" value="1"/>
</dbReference>
<feature type="transmembrane region" description="Helical" evidence="1">
    <location>
        <begin position="136"/>
        <end position="159"/>
    </location>
</feature>
<feature type="transmembrane region" description="Helical" evidence="1">
    <location>
        <begin position="6"/>
        <end position="28"/>
    </location>
</feature>
<dbReference type="PANTHER" id="PTHR43483">
    <property type="entry name" value="MEMBRANE TRANSPORTER PROTEIN HI_0806-RELATED"/>
    <property type="match status" value="1"/>
</dbReference>
<comment type="caution">
    <text evidence="2">The sequence shown here is derived from an EMBL/GenBank/DDBJ whole genome shotgun (WGS) entry which is preliminary data.</text>
</comment>
<keyword evidence="1" id="KW-1133">Transmembrane helix</keyword>
<dbReference type="Proteomes" id="UP000653045">
    <property type="component" value="Unassembled WGS sequence"/>
</dbReference>
<name>A0ABS0ZIG7_9STRE</name>
<feature type="transmembrane region" description="Helical" evidence="1">
    <location>
        <begin position="266"/>
        <end position="283"/>
    </location>
</feature>
<feature type="transmembrane region" description="Helical" evidence="1">
    <location>
        <begin position="40"/>
        <end position="60"/>
    </location>
</feature>
<feature type="transmembrane region" description="Helical" evidence="1">
    <location>
        <begin position="210"/>
        <end position="228"/>
    </location>
</feature>
<accession>A0ABS0ZIG7</accession>
<feature type="transmembrane region" description="Helical" evidence="1">
    <location>
        <begin position="240"/>
        <end position="260"/>
    </location>
</feature>
<feature type="transmembrane region" description="Helical" evidence="1">
    <location>
        <begin position="107"/>
        <end position="124"/>
    </location>
</feature>
<keyword evidence="3" id="KW-1185">Reference proteome</keyword>
<keyword evidence="1" id="KW-0472">Membrane</keyword>
<reference evidence="2 3" key="1">
    <citation type="journal article" date="2021" name="Int. J. Syst. Evol. Microbiol.">
        <title>Streptococcus vicugnae sp. nov., isolated from faeces of alpacas (Vicugna pacos) and cattle (Bos taurus), Streptococcus zalophi sp. nov., and Streptococcus pacificus sp. nov., isolated from respiratory tract of California sea lions (Zalophus californianus).</title>
        <authorList>
            <person name="Volokhov D.V."/>
            <person name="Zagorodnyaya T.A."/>
            <person name="Shen Z."/>
            <person name="Blom J."/>
            <person name="Furtak V.A."/>
            <person name="Eisenberg T."/>
            <person name="Fan P."/>
            <person name="Jeong K.C."/>
            <person name="Gao Y."/>
            <person name="Zhang S."/>
            <person name="Amselle M."/>
        </authorList>
    </citation>
    <scope>NUCLEOTIDE SEQUENCE [LARGE SCALE GENOMIC DNA]</scope>
    <source>
        <strain evidence="2 3">CSL7591</strain>
    </source>
</reference>
<protein>
    <recommendedName>
        <fullName evidence="4">Membrane transporter protein</fullName>
    </recommendedName>
</protein>
<evidence type="ECO:0000313" key="2">
    <source>
        <dbReference type="EMBL" id="MBJ8325633.1"/>
    </source>
</evidence>
<sequence>MISVKWIILFLIIIVNAYYVVLLVRDLLKNRKKIMTEEAPTGILPISSALIFFGSTFGVSDFATSTALYSKLNWTSIKKLPGTLNTQCTIPLAIMALAYIQSIEVGLITLATCIISQVVGSYFGAKYATKLPAAKIKYYIGIGMIIAAMIILGGRFGILPSGGTATSLLGIRLFIAAIALFIFGALNNIGIGSYALTMITVYLLGLNPAVSFPIMMGAATFSVPIGSIQFVKSGQYSRKITLFTSTFGVFGVLVAVFIVKSLNLDLIQWLVAAILIYTSYGMLKKST</sequence>
<gene>
    <name evidence="2" type="ORF">JHK62_02920</name>
</gene>
<dbReference type="EMBL" id="JAENBO010000001">
    <property type="protein sequence ID" value="MBJ8325633.1"/>
    <property type="molecule type" value="Genomic_DNA"/>
</dbReference>
<evidence type="ECO:0000256" key="1">
    <source>
        <dbReference type="SAM" id="Phobius"/>
    </source>
</evidence>
<feature type="transmembrane region" description="Helical" evidence="1">
    <location>
        <begin position="171"/>
        <end position="204"/>
    </location>
</feature>
<evidence type="ECO:0008006" key="4">
    <source>
        <dbReference type="Google" id="ProtNLM"/>
    </source>
</evidence>
<dbReference type="RefSeq" id="WP_199575177.1">
    <property type="nucleotide sequence ID" value="NZ_JAENBO010000001.1"/>
</dbReference>